<feature type="compositionally biased region" description="Basic residues" evidence="1">
    <location>
        <begin position="205"/>
        <end position="224"/>
    </location>
</feature>
<keyword evidence="2" id="KW-0732">Signal</keyword>
<sequence>MLKKFFVIVLIGSFLNQFSGSPVELNIDTDIDGSGSGDFLLDITIPSQEGSGDFDGSGQSSVQNSNVFNDIKDQKEIDHDFSNKTIVVIELDEINSNNTKNINDDENLMQSIEKDDEATTLGPPPEVTSLNLFDQISYDEYKEESTTINPLFTVTSSNISKAVTQPIQVFDVKYHKAPPEEQESPNKIFDVTYHHVTSKNEIKIKNKPAPKAKSKKTKKRKNKKTTIDPFADQNPTTPFPEQEKIEVVNYKFNLTLDNDESETTIGPF</sequence>
<dbReference type="AlphaFoldDB" id="A0A336MJ34"/>
<name>A0A336MJ34_CULSO</name>
<protein>
    <submittedName>
        <fullName evidence="3">CSON000543 protein</fullName>
    </submittedName>
</protein>
<dbReference type="EMBL" id="UFQT01001089">
    <property type="protein sequence ID" value="SSX28843.1"/>
    <property type="molecule type" value="Genomic_DNA"/>
</dbReference>
<evidence type="ECO:0000313" key="3">
    <source>
        <dbReference type="EMBL" id="SSX28843.1"/>
    </source>
</evidence>
<feature type="signal peptide" evidence="2">
    <location>
        <begin position="1"/>
        <end position="20"/>
    </location>
</feature>
<dbReference type="VEuPathDB" id="VectorBase:CSON000543"/>
<organism evidence="3">
    <name type="scientific">Culicoides sonorensis</name>
    <name type="common">Biting midge</name>
    <dbReference type="NCBI Taxonomy" id="179676"/>
    <lineage>
        <taxon>Eukaryota</taxon>
        <taxon>Metazoa</taxon>
        <taxon>Ecdysozoa</taxon>
        <taxon>Arthropoda</taxon>
        <taxon>Hexapoda</taxon>
        <taxon>Insecta</taxon>
        <taxon>Pterygota</taxon>
        <taxon>Neoptera</taxon>
        <taxon>Endopterygota</taxon>
        <taxon>Diptera</taxon>
        <taxon>Nematocera</taxon>
        <taxon>Chironomoidea</taxon>
        <taxon>Ceratopogonidae</taxon>
        <taxon>Ceratopogoninae</taxon>
        <taxon>Culicoides</taxon>
        <taxon>Monoculicoides</taxon>
    </lineage>
</organism>
<proteinExistence type="predicted"/>
<gene>
    <name evidence="3" type="primary">CSON000543</name>
</gene>
<accession>A0A336MJ34</accession>
<feature type="region of interest" description="Disordered" evidence="1">
    <location>
        <begin position="203"/>
        <end position="242"/>
    </location>
</feature>
<evidence type="ECO:0000256" key="1">
    <source>
        <dbReference type="SAM" id="MobiDB-lite"/>
    </source>
</evidence>
<evidence type="ECO:0000256" key="2">
    <source>
        <dbReference type="SAM" id="SignalP"/>
    </source>
</evidence>
<reference evidence="3" key="1">
    <citation type="submission" date="2018-07" db="EMBL/GenBank/DDBJ databases">
        <authorList>
            <person name="Quirk P.G."/>
            <person name="Krulwich T.A."/>
        </authorList>
    </citation>
    <scope>NUCLEOTIDE SEQUENCE</scope>
</reference>
<feature type="chain" id="PRO_5016350448" evidence="2">
    <location>
        <begin position="21"/>
        <end position="268"/>
    </location>
</feature>